<gene>
    <name evidence="2" type="ORF">AOC25_11325</name>
</gene>
<accession>A0AAC9IW26</accession>
<dbReference type="PANTHER" id="PTHR42927:SF1">
    <property type="entry name" value="HELICASE SUPERFAMILY 1 AND 2 DOMAIN-CONTAINING PROTEIN"/>
    <property type="match status" value="1"/>
</dbReference>
<dbReference type="InterPro" id="IPR040980">
    <property type="entry name" value="SWI2_SNF2"/>
</dbReference>
<organism evidence="2 3">
    <name type="scientific">Polynucleobacter asymbioticus</name>
    <dbReference type="NCBI Taxonomy" id="576611"/>
    <lineage>
        <taxon>Bacteria</taxon>
        <taxon>Pseudomonadati</taxon>
        <taxon>Pseudomonadota</taxon>
        <taxon>Betaproteobacteria</taxon>
        <taxon>Burkholderiales</taxon>
        <taxon>Burkholderiaceae</taxon>
        <taxon>Polynucleobacter</taxon>
    </lineage>
</organism>
<evidence type="ECO:0000313" key="2">
    <source>
        <dbReference type="EMBL" id="APC02166.1"/>
    </source>
</evidence>
<name>A0AAC9IW26_9BURK</name>
<dbReference type="Proteomes" id="UP000182060">
    <property type="component" value="Chromosome"/>
</dbReference>
<proteinExistence type="predicted"/>
<dbReference type="PROSITE" id="PS51192">
    <property type="entry name" value="HELICASE_ATP_BIND_1"/>
    <property type="match status" value="1"/>
</dbReference>
<dbReference type="Pfam" id="PF22679">
    <property type="entry name" value="T1R_D3-like"/>
    <property type="match status" value="1"/>
</dbReference>
<dbReference type="InterPro" id="IPR027417">
    <property type="entry name" value="P-loop_NTPase"/>
</dbReference>
<dbReference type="EMBL" id="CP015017">
    <property type="protein sequence ID" value="APC02166.1"/>
    <property type="molecule type" value="Genomic_DNA"/>
</dbReference>
<evidence type="ECO:0000313" key="3">
    <source>
        <dbReference type="Proteomes" id="UP000182060"/>
    </source>
</evidence>
<dbReference type="SUPFAM" id="SSF52540">
    <property type="entry name" value="P-loop containing nucleoside triphosphate hydrolases"/>
    <property type="match status" value="1"/>
</dbReference>
<dbReference type="InterPro" id="IPR055180">
    <property type="entry name" value="HsdR_RecA-like_helicase_dom_2"/>
</dbReference>
<protein>
    <recommendedName>
        <fullName evidence="1">Helicase ATP-binding domain-containing protein</fullName>
    </recommendedName>
</protein>
<reference evidence="2" key="1">
    <citation type="journal article" date="2017" name="Appl. Environ. Microbiol.">
        <title>Microdiversification of a pelagic Polynucleobacter species is mainly driven by acquisition of genomic islands from a partially interspecific gene pool.</title>
        <authorList>
            <person name="Hoetzinger M."/>
            <person name="Hahn M.W."/>
            <person name="Jezberova J."/>
            <person name="Schmidt J."/>
            <person name="Koll U."/>
        </authorList>
    </citation>
    <scope>NUCLEOTIDE SEQUENCE</scope>
    <source>
        <strain evidence="2">MWH-RechtKol4</strain>
    </source>
</reference>
<dbReference type="PANTHER" id="PTHR42927">
    <property type="entry name" value="HELICASE SUPERFAMILY 1 AND 2 DOMAIN-CONTAINING PROTEIN"/>
    <property type="match status" value="1"/>
</dbReference>
<evidence type="ECO:0000259" key="1">
    <source>
        <dbReference type="PROSITE" id="PS51192"/>
    </source>
</evidence>
<dbReference type="AlphaFoldDB" id="A0AAC9IW26"/>
<sequence>MAAGLAKLHDLDDKNVFDSIIIISDRTVLDGQLQKAVRKLGISTNYIETVDKGSKQLRLALENGKKIIVTTIQKFTTETISEMNSMNGKRFAVIIDEAHSSQSGKAAQGVQDALADTSEIEIIADEIAKSQASKQKSDNISYLAFTATPKNVTLEVFGTRETQDAIPRPFHEYSMRQAVEEGFILDVLQNYTTYSSYYELEKAIEDDPRFKGSKAAKKVARYVALSTVDQKAAVIVEHFNKHIKNELNGQAKAMIVCQSREHAFRHYEAIKGYIKDHGYKGLEALIAFSGELIVDGQEYTEVGLNGFAESKLPEMFNTEKYQVLIVANKYQTGFDQPKICAMYIDRKLDGLQCVQTLTRANRTYPGKSADSIYILDFANDIEDIREAFKKYFDVTELESLTNPEQIYELKSLIMDSGFVDQNSIDDFAQIFFQGEITTSDRAKLEGIINNAVNGYSMADKGSQDEFRQAVKSFVRFYSFIIQVYPVTDVSLESLYWYASWLSRKLKNTATGGGPELTNEMIRLSKLRIEEKEKGSATPEVGDTVPLDGITAFGVNAKPSEDEEKELSQIIKDFNDRHGTEFTEDDLIRIGMQAEKVANEMSAVIKNNPVDVSLETFADKLFDKMTEVRESEKDLDNIMTSDQDSWMKLASLMLRHNKRRLDNGTPL</sequence>
<feature type="domain" description="Helicase ATP-binding" evidence="1">
    <location>
        <begin position="1"/>
        <end position="167"/>
    </location>
</feature>
<dbReference type="InterPro" id="IPR014001">
    <property type="entry name" value="Helicase_ATP-bd"/>
</dbReference>
<dbReference type="Gene3D" id="3.40.50.300">
    <property type="entry name" value="P-loop containing nucleotide triphosphate hydrolases"/>
    <property type="match status" value="2"/>
</dbReference>
<dbReference type="Pfam" id="PF18766">
    <property type="entry name" value="SWI2_SNF2"/>
    <property type="match status" value="1"/>
</dbReference>